<evidence type="ECO:0000313" key="3">
    <source>
        <dbReference type="Proteomes" id="UP000360750"/>
    </source>
</evidence>
<proteinExistence type="predicted"/>
<accession>A0ABD7V2B5</accession>
<keyword evidence="1" id="KW-0732">Signal</keyword>
<gene>
    <name evidence="2" type="primary">mspD</name>
    <name evidence="2" type="ORF">NCTC8139_01884</name>
</gene>
<evidence type="ECO:0000313" key="2">
    <source>
        <dbReference type="EMBL" id="VFA88340.1"/>
    </source>
</evidence>
<dbReference type="Gene3D" id="2.10.300.10">
    <property type="entry name" value="Porin MspA ribbon domain"/>
    <property type="match status" value="1"/>
</dbReference>
<protein>
    <submittedName>
        <fullName evidence="2">Porin MspD</fullName>
    </submittedName>
</protein>
<dbReference type="Pfam" id="PF09203">
    <property type="entry name" value="MspA"/>
    <property type="match status" value="1"/>
</dbReference>
<dbReference type="Proteomes" id="UP000360750">
    <property type="component" value="Unassembled WGS sequence"/>
</dbReference>
<evidence type="ECO:0000256" key="1">
    <source>
        <dbReference type="ARBA" id="ARBA00022729"/>
    </source>
</evidence>
<dbReference type="InterPro" id="IPR015286">
    <property type="entry name" value="Porin_fam_mycobact-type"/>
</dbReference>
<comment type="caution">
    <text evidence="2">The sequence shown here is derived from an EMBL/GenBank/DDBJ whole genome shotgun (WGS) entry which is preliminary data.</text>
</comment>
<sequence length="240" mass="24429">MLANRTDRRPTADTNRLVWSATLLAAVIVALVVVIAGAGPAASATHSTRDGHTIVLNAAGHRVRSVAPLDGSPLSREAFVSSDVHAAVLGIEKGESVRATLEVGYQIGYPVSIAPDGVTVTAHTPQLKLTSGVNAKLAPNVTISGTGGGSIGEVGGKLEAEATVIPSADVEFKVGAGKIAGVKLAEIALTRPTADIVLSGIELSVSNALGAVNVRPYAKISVTTDTGVYVYSTYGTIKKL</sequence>
<dbReference type="SUPFAM" id="SSF56959">
    <property type="entry name" value="Leukocidin-like"/>
    <property type="match status" value="1"/>
</dbReference>
<dbReference type="EMBL" id="CAACYD010000006">
    <property type="protein sequence ID" value="VFA88340.1"/>
    <property type="molecule type" value="Genomic_DNA"/>
</dbReference>
<reference evidence="2 3" key="1">
    <citation type="submission" date="2019-02" db="EMBL/GenBank/DDBJ databases">
        <authorList>
            <consortium name="Pathogen Informatics"/>
        </authorList>
    </citation>
    <scope>NUCLEOTIDE SEQUENCE [LARGE SCALE GENOMIC DNA]</scope>
    <source>
        <strain evidence="2 3">3012STDY6756503</strain>
    </source>
</reference>
<dbReference type="AlphaFoldDB" id="A0ABD7V2B5"/>
<dbReference type="InterPro" id="IPR036435">
    <property type="entry name" value="Leukocidin/porin_MspA_sf"/>
</dbReference>
<name>A0ABD7V2B5_9ACTN</name>
<organism evidence="2 3">
    <name type="scientific">Gordonia paraffinivorans</name>
    <dbReference type="NCBI Taxonomy" id="175628"/>
    <lineage>
        <taxon>Bacteria</taxon>
        <taxon>Bacillati</taxon>
        <taxon>Actinomycetota</taxon>
        <taxon>Actinomycetes</taxon>
        <taxon>Mycobacteriales</taxon>
        <taxon>Gordoniaceae</taxon>
        <taxon>Gordonia</taxon>
    </lineage>
</organism>
<dbReference type="Gene3D" id="2.60.40.1650">
    <property type="entry name" value="Porin MspA (Ig-like beta-sandwich domain)"/>
    <property type="match status" value="1"/>
</dbReference>